<feature type="compositionally biased region" description="Low complexity" evidence="12">
    <location>
        <begin position="269"/>
        <end position="286"/>
    </location>
</feature>
<dbReference type="AlphaFoldDB" id="A0A0D2G5P7"/>
<dbReference type="GeneID" id="27698165"/>
<dbReference type="EMBL" id="KN846986">
    <property type="protein sequence ID" value="KIW93922.1"/>
    <property type="molecule type" value="Genomic_DNA"/>
</dbReference>
<evidence type="ECO:0000313" key="15">
    <source>
        <dbReference type="Proteomes" id="UP000053789"/>
    </source>
</evidence>
<dbReference type="Pfam" id="PF04695">
    <property type="entry name" value="Pex14_N"/>
    <property type="match status" value="1"/>
</dbReference>
<evidence type="ECO:0000256" key="10">
    <source>
        <dbReference type="RuleBase" id="RU367032"/>
    </source>
</evidence>
<gene>
    <name evidence="14" type="ORF">Z519_05237</name>
</gene>
<keyword evidence="3 10" id="KW-0653">Protein transport</keyword>
<dbReference type="GO" id="GO:1990429">
    <property type="term" value="C:peroxisomal importomer complex"/>
    <property type="evidence" value="ECO:0007669"/>
    <property type="project" value="TreeGrafter"/>
</dbReference>
<keyword evidence="2 10" id="KW-0813">Transport</keyword>
<dbReference type="HOGENOM" id="CLU_045718_0_0_1"/>
<feature type="region of interest" description="Disordered" evidence="12">
    <location>
        <begin position="346"/>
        <end position="393"/>
    </location>
</feature>
<evidence type="ECO:0000313" key="14">
    <source>
        <dbReference type="EMBL" id="KIW93922.1"/>
    </source>
</evidence>
<evidence type="ECO:0000256" key="6">
    <source>
        <dbReference type="ARBA" id="ARBA00023140"/>
    </source>
</evidence>
<dbReference type="InterPro" id="IPR036388">
    <property type="entry name" value="WH-like_DNA-bd_sf"/>
</dbReference>
<dbReference type="RefSeq" id="XP_016620591.1">
    <property type="nucleotide sequence ID" value="XM_016762978.1"/>
</dbReference>
<keyword evidence="15" id="KW-1185">Reference proteome</keyword>
<evidence type="ECO:0000256" key="11">
    <source>
        <dbReference type="SAM" id="Coils"/>
    </source>
</evidence>
<dbReference type="GO" id="GO:0005778">
    <property type="term" value="C:peroxisomal membrane"/>
    <property type="evidence" value="ECO:0007669"/>
    <property type="project" value="UniProtKB-SubCell"/>
</dbReference>
<dbReference type="Gene3D" id="1.10.10.10">
    <property type="entry name" value="Winged helix-like DNA-binding domain superfamily/Winged helix DNA-binding domain"/>
    <property type="match status" value="1"/>
</dbReference>
<dbReference type="VEuPathDB" id="FungiDB:Z519_05237"/>
<dbReference type="PANTHER" id="PTHR23058:SF0">
    <property type="entry name" value="PEROXISOMAL MEMBRANE PROTEIN PEX14"/>
    <property type="match status" value="1"/>
</dbReference>
<name>A0A0D2G5P7_CLAB1</name>
<evidence type="ECO:0000256" key="4">
    <source>
        <dbReference type="ARBA" id="ARBA00023010"/>
    </source>
</evidence>
<dbReference type="Proteomes" id="UP000053789">
    <property type="component" value="Unassembled WGS sequence"/>
</dbReference>
<comment type="function">
    <text evidence="10">Component of the PEX13-PEX14 docking complex, a translocon channel that specifically mediates the import of peroxisomal cargo proteins bound to PEX5 receptor. The PEX13-PEX14 docking complex forms a large import pore which can be opened to a diameter of about 9 nm. Mechanistically, PEX5 receptor along with cargo proteins associates with the PEX14 subunit of the PEX13-PEX14 docking complex in the cytosol, leading to the insertion of the receptor into the organelle membrane with the concomitant translocation of the cargo into the peroxisome matrix.</text>
</comment>
<sequence length="393" mass="41268">MAPREDLVSSAVTFLQDPSVASAPLEKRIEFLKSKNLTQEEIAVSLARASGDAAANPTPSPQNAPYYPPPNVRGPPGPRYPYPYNPYGDWPPPPPPEPPKRDWRDWFIMATVIGGAGYGIYVLAQRYIKPLISPPTPPQLEQDKAAIDEQFNKAFALLDTLSSDTAALKQAEQARTQRLDSAITDIEEVVAELKAANQKREDDARRMEAEIKTMKDSLPRSVDNVRDASERQLKELSNELSSLKVLMGNRMGSGSSVFAVPRTQPGTLPGPTSASASNTAAGTPSAENAPAGGGVNTPRPAPSSTSSTPQLPTSTPTPIAATSSRPTTASKASIPAWQMAALKAANNPSPAAATHGANVPVTTNGASSGSSSQPPPPQQQPDGAEAVAALNAS</sequence>
<feature type="coiled-coil region" evidence="11">
    <location>
        <begin position="179"/>
        <end position="246"/>
    </location>
</feature>
<keyword evidence="5 10" id="KW-0472">Membrane</keyword>
<evidence type="ECO:0000256" key="8">
    <source>
        <dbReference type="ARBA" id="ARBA00029691"/>
    </source>
</evidence>
<evidence type="ECO:0000256" key="7">
    <source>
        <dbReference type="ARBA" id="ARBA00029502"/>
    </source>
</evidence>
<comment type="similarity">
    <text evidence="1 10">Belongs to the peroxin-14 family.</text>
</comment>
<evidence type="ECO:0000256" key="9">
    <source>
        <dbReference type="ARBA" id="ARBA00046271"/>
    </source>
</evidence>
<feature type="region of interest" description="Disordered" evidence="12">
    <location>
        <begin position="256"/>
        <end position="334"/>
    </location>
</feature>
<dbReference type="GO" id="GO:0016560">
    <property type="term" value="P:protein import into peroxisome matrix, docking"/>
    <property type="evidence" value="ECO:0007669"/>
    <property type="project" value="UniProtKB-UniRule"/>
</dbReference>
<feature type="compositionally biased region" description="Low complexity" evidence="12">
    <location>
        <begin position="302"/>
        <end position="333"/>
    </location>
</feature>
<evidence type="ECO:0000256" key="5">
    <source>
        <dbReference type="ARBA" id="ARBA00023136"/>
    </source>
</evidence>
<reference evidence="14" key="1">
    <citation type="submission" date="2015-01" db="EMBL/GenBank/DDBJ databases">
        <title>The Genome Sequence of Cladophialophora bantiana CBS 173.52.</title>
        <authorList>
            <consortium name="The Broad Institute Genomics Platform"/>
            <person name="Cuomo C."/>
            <person name="de Hoog S."/>
            <person name="Gorbushina A."/>
            <person name="Stielow B."/>
            <person name="Teixiera M."/>
            <person name="Abouelleil A."/>
            <person name="Chapman S.B."/>
            <person name="Priest M."/>
            <person name="Young S.K."/>
            <person name="Wortman J."/>
            <person name="Nusbaum C."/>
            <person name="Birren B."/>
        </authorList>
    </citation>
    <scope>NUCLEOTIDE SEQUENCE [LARGE SCALE GENOMIC DNA]</scope>
    <source>
        <strain evidence="14">CBS 173.52</strain>
    </source>
</reference>
<evidence type="ECO:0000256" key="1">
    <source>
        <dbReference type="ARBA" id="ARBA00005443"/>
    </source>
</evidence>
<dbReference type="PANTHER" id="PTHR23058">
    <property type="entry name" value="PEROXISOMAL MEMBRANE PROTEIN PEX14"/>
    <property type="match status" value="1"/>
</dbReference>
<feature type="domain" description="Peroxisome membrane anchor protein Pex14p N-terminal" evidence="13">
    <location>
        <begin position="4"/>
        <end position="48"/>
    </location>
</feature>
<keyword evidence="11" id="KW-0175">Coiled coil</keyword>
<dbReference type="InterPro" id="IPR006785">
    <property type="entry name" value="Pex14_N"/>
</dbReference>
<organism evidence="14 15">
    <name type="scientific">Cladophialophora bantiana (strain ATCC 10958 / CBS 173.52 / CDC B-1940 / NIH 8579)</name>
    <name type="common">Xylohypha bantiana</name>
    <dbReference type="NCBI Taxonomy" id="1442370"/>
    <lineage>
        <taxon>Eukaryota</taxon>
        <taxon>Fungi</taxon>
        <taxon>Dikarya</taxon>
        <taxon>Ascomycota</taxon>
        <taxon>Pezizomycotina</taxon>
        <taxon>Eurotiomycetes</taxon>
        <taxon>Chaetothyriomycetidae</taxon>
        <taxon>Chaetothyriales</taxon>
        <taxon>Herpotrichiellaceae</taxon>
        <taxon>Cladophialophora</taxon>
    </lineage>
</organism>
<dbReference type="GO" id="GO:0005102">
    <property type="term" value="F:signaling receptor binding"/>
    <property type="evidence" value="ECO:0007669"/>
    <property type="project" value="TreeGrafter"/>
</dbReference>
<keyword evidence="6 10" id="KW-0576">Peroxisome</keyword>
<feature type="compositionally biased region" description="Pro residues" evidence="12">
    <location>
        <begin position="58"/>
        <end position="80"/>
    </location>
</feature>
<evidence type="ECO:0000259" key="13">
    <source>
        <dbReference type="Pfam" id="PF04695"/>
    </source>
</evidence>
<accession>A0A0D2G5P7</accession>
<evidence type="ECO:0000256" key="12">
    <source>
        <dbReference type="SAM" id="MobiDB-lite"/>
    </source>
</evidence>
<proteinExistence type="inferred from homology"/>
<evidence type="ECO:0000256" key="2">
    <source>
        <dbReference type="ARBA" id="ARBA00022448"/>
    </source>
</evidence>
<keyword evidence="4" id="KW-0811">Translocation</keyword>
<dbReference type="OrthoDB" id="5549158at2759"/>
<comment type="subcellular location">
    <subcellularLocation>
        <location evidence="9 10">Peroxisome membrane</location>
    </subcellularLocation>
</comment>
<feature type="region of interest" description="Disordered" evidence="12">
    <location>
        <begin position="49"/>
        <end position="80"/>
    </location>
</feature>
<dbReference type="InterPro" id="IPR025655">
    <property type="entry name" value="PEX14"/>
</dbReference>
<evidence type="ECO:0000256" key="3">
    <source>
        <dbReference type="ARBA" id="ARBA00022927"/>
    </source>
</evidence>
<protein>
    <recommendedName>
        <fullName evidence="7 10">Peroxisomal membrane protein PEX14</fullName>
    </recommendedName>
    <alternativeName>
        <fullName evidence="8 10">Peroxin-14</fullName>
    </alternativeName>
</protein>